<proteinExistence type="predicted"/>
<keyword evidence="1" id="KW-0472">Membrane</keyword>
<keyword evidence="1" id="KW-0812">Transmembrane</keyword>
<gene>
    <name evidence="2" type="ORF">EVEC_LOCUS4675</name>
</gene>
<organism evidence="4">
    <name type="scientific">Enterobius vermicularis</name>
    <name type="common">Human pinworm</name>
    <dbReference type="NCBI Taxonomy" id="51028"/>
    <lineage>
        <taxon>Eukaryota</taxon>
        <taxon>Metazoa</taxon>
        <taxon>Ecdysozoa</taxon>
        <taxon>Nematoda</taxon>
        <taxon>Chromadorea</taxon>
        <taxon>Rhabditida</taxon>
        <taxon>Spirurina</taxon>
        <taxon>Oxyuridomorpha</taxon>
        <taxon>Oxyuroidea</taxon>
        <taxon>Oxyuridae</taxon>
        <taxon>Enterobius</taxon>
    </lineage>
</organism>
<evidence type="ECO:0000313" key="2">
    <source>
        <dbReference type="EMBL" id="VDD89924.1"/>
    </source>
</evidence>
<evidence type="ECO:0000256" key="1">
    <source>
        <dbReference type="SAM" id="Phobius"/>
    </source>
</evidence>
<evidence type="ECO:0000313" key="4">
    <source>
        <dbReference type="WBParaSite" id="EVEC_0000499101-mRNA-1"/>
    </source>
</evidence>
<dbReference type="AlphaFoldDB" id="A0A0N4V4E2"/>
<feature type="transmembrane region" description="Helical" evidence="1">
    <location>
        <begin position="63"/>
        <end position="84"/>
    </location>
</feature>
<accession>A0A0N4V4E2</accession>
<evidence type="ECO:0000313" key="3">
    <source>
        <dbReference type="Proteomes" id="UP000274131"/>
    </source>
</evidence>
<dbReference type="WBParaSite" id="EVEC_0000499101-mRNA-1">
    <property type="protein sequence ID" value="EVEC_0000499101-mRNA-1"/>
    <property type="gene ID" value="EVEC_0000499101"/>
</dbReference>
<protein>
    <submittedName>
        <fullName evidence="4">DUF2975 domain-containing protein</fullName>
    </submittedName>
</protein>
<feature type="transmembrane region" description="Helical" evidence="1">
    <location>
        <begin position="104"/>
        <end position="125"/>
    </location>
</feature>
<reference evidence="2 3" key="2">
    <citation type="submission" date="2018-10" db="EMBL/GenBank/DDBJ databases">
        <authorList>
            <consortium name="Pathogen Informatics"/>
        </authorList>
    </citation>
    <scope>NUCLEOTIDE SEQUENCE [LARGE SCALE GENOMIC DNA]</scope>
</reference>
<reference evidence="4" key="1">
    <citation type="submission" date="2017-02" db="UniProtKB">
        <authorList>
            <consortium name="WormBaseParasite"/>
        </authorList>
    </citation>
    <scope>IDENTIFICATION</scope>
</reference>
<feature type="transmembrane region" description="Helical" evidence="1">
    <location>
        <begin position="178"/>
        <end position="203"/>
    </location>
</feature>
<feature type="transmembrane region" description="Helical" evidence="1">
    <location>
        <begin position="137"/>
        <end position="158"/>
    </location>
</feature>
<dbReference type="EMBL" id="UXUI01007926">
    <property type="protein sequence ID" value="VDD89924.1"/>
    <property type="molecule type" value="Genomic_DNA"/>
</dbReference>
<sequence length="225" mass="25049">MDLPPSYTCGTLRMSDISTILSVDELAKNADSTPTNWQKSVFMAPRVRIQPGPKCCWFSLTKVTISCAATAGIMALLFAGFLTFRIISALVTSGDLSPHLKFSGVLVITALIYSTFAAILIYGVIRRRHQYMLPMIIMTICLTIASIGTVVAITISMFENIQEEVQEHKTEKQSSVMRIVMFRLVLIVTIVTKIIFAICYIRCYRHIKKAAKMQTPIFGAPLIMT</sequence>
<keyword evidence="3" id="KW-1185">Reference proteome</keyword>
<name>A0A0N4V4E2_ENTVE</name>
<dbReference type="Proteomes" id="UP000274131">
    <property type="component" value="Unassembled WGS sequence"/>
</dbReference>
<keyword evidence="1" id="KW-1133">Transmembrane helix</keyword>